<evidence type="ECO:0000313" key="2">
    <source>
        <dbReference type="EMBL" id="QEA16933.1"/>
    </source>
</evidence>
<accession>A0A5B8S686</accession>
<evidence type="ECO:0000313" key="3">
    <source>
        <dbReference type="Proteomes" id="UP000321172"/>
    </source>
</evidence>
<organism evidence="2 3">
    <name type="scientific">Novosphingobium ginsenosidimutans</name>
    <dbReference type="NCBI Taxonomy" id="1176536"/>
    <lineage>
        <taxon>Bacteria</taxon>
        <taxon>Pseudomonadati</taxon>
        <taxon>Pseudomonadota</taxon>
        <taxon>Alphaproteobacteria</taxon>
        <taxon>Sphingomonadales</taxon>
        <taxon>Sphingomonadaceae</taxon>
        <taxon>Novosphingobium</taxon>
    </lineage>
</organism>
<dbReference type="Pfam" id="PF07819">
    <property type="entry name" value="PGAP1"/>
    <property type="match status" value="1"/>
</dbReference>
<sequence>MATLPAKAPSPRLFAAELLELPRLMAAPLLGPVEIMPGQGQPIMVLPGFLAHDVTTIRLRRSLWAAGYSVQGWGLGLNLGARADLLDRLAMRITAFAVSSGQPVTLVGWSLGGVFAREVAKLIPHDVRLVITLGSPFSGDPRANNAWRLYELVNDHPVHAPPVDVELAVKPPVPTLALWSRRDGIIPPACASGLLGERDEAIEVECRHLGFAAARSGIQAIGAALARWLQCSA</sequence>
<evidence type="ECO:0000259" key="1">
    <source>
        <dbReference type="Pfam" id="PF07819"/>
    </source>
</evidence>
<dbReference type="InterPro" id="IPR012908">
    <property type="entry name" value="PGAP1-ab_dom-like"/>
</dbReference>
<dbReference type="SUPFAM" id="SSF53474">
    <property type="entry name" value="alpha/beta-Hydrolases"/>
    <property type="match status" value="1"/>
</dbReference>
<proteinExistence type="predicted"/>
<dbReference type="AlphaFoldDB" id="A0A5B8S686"/>
<dbReference type="EMBL" id="CP042345">
    <property type="protein sequence ID" value="QEA16933.1"/>
    <property type="molecule type" value="Genomic_DNA"/>
</dbReference>
<dbReference type="RefSeq" id="WP_147091012.1">
    <property type="nucleotide sequence ID" value="NZ_BAABJD010000002.1"/>
</dbReference>
<gene>
    <name evidence="2" type="ORF">FRF71_12790</name>
</gene>
<keyword evidence="3" id="KW-1185">Reference proteome</keyword>
<dbReference type="OrthoDB" id="7389193at2"/>
<reference evidence="2 3" key="1">
    <citation type="journal article" date="2013" name="J. Microbiol. Biotechnol.">
        <title>Novosphingobium ginsenosidimutans sp. nov., with the ability to convert ginsenoside.</title>
        <authorList>
            <person name="Kim J.K."/>
            <person name="He D."/>
            <person name="Liu Q.M."/>
            <person name="Park H.Y."/>
            <person name="Jung M.S."/>
            <person name="Yoon M.H."/>
            <person name="Kim S.C."/>
            <person name="Im W.T."/>
        </authorList>
    </citation>
    <scope>NUCLEOTIDE SEQUENCE [LARGE SCALE GENOMIC DNA]</scope>
    <source>
        <strain evidence="2 3">FW-6</strain>
    </source>
</reference>
<dbReference type="GO" id="GO:0016788">
    <property type="term" value="F:hydrolase activity, acting on ester bonds"/>
    <property type="evidence" value="ECO:0007669"/>
    <property type="project" value="InterPro"/>
</dbReference>
<protein>
    <submittedName>
        <fullName evidence="2">Alpha/beta hydrolase</fullName>
    </submittedName>
</protein>
<dbReference type="InterPro" id="IPR029058">
    <property type="entry name" value="AB_hydrolase_fold"/>
</dbReference>
<dbReference type="KEGG" id="ngf:FRF71_12790"/>
<keyword evidence="2" id="KW-0378">Hydrolase</keyword>
<feature type="domain" description="GPI inositol-deacylase PGAP1-like alpha/beta" evidence="1">
    <location>
        <begin position="100"/>
        <end position="156"/>
    </location>
</feature>
<name>A0A5B8S686_9SPHN</name>
<dbReference type="Proteomes" id="UP000321172">
    <property type="component" value="Chromosome"/>
</dbReference>
<dbReference type="Gene3D" id="3.40.50.1820">
    <property type="entry name" value="alpha/beta hydrolase"/>
    <property type="match status" value="1"/>
</dbReference>